<name>A0AAD1W9E5_PELCU</name>
<keyword evidence="2" id="KW-0645">Protease</keyword>
<dbReference type="SUPFAM" id="SSF50156">
    <property type="entry name" value="PDZ domain-like"/>
    <property type="match status" value="1"/>
</dbReference>
<dbReference type="Pfam" id="PF13365">
    <property type="entry name" value="Trypsin_2"/>
    <property type="match status" value="1"/>
</dbReference>
<dbReference type="InterPro" id="IPR009003">
    <property type="entry name" value="Peptidase_S1_PA"/>
</dbReference>
<accession>A0AAD1W9E5</accession>
<dbReference type="GO" id="GO:0012501">
    <property type="term" value="P:programmed cell death"/>
    <property type="evidence" value="ECO:0007669"/>
    <property type="project" value="TreeGrafter"/>
</dbReference>
<dbReference type="PANTHER" id="PTHR22939:SF127">
    <property type="entry name" value="SERINE PROTEASE HTRA2, MITOCHONDRIAL"/>
    <property type="match status" value="1"/>
</dbReference>
<dbReference type="AlphaFoldDB" id="A0AAD1W9E5"/>
<dbReference type="InterPro" id="IPR036034">
    <property type="entry name" value="PDZ_sf"/>
</dbReference>
<dbReference type="EMBL" id="OW240917">
    <property type="protein sequence ID" value="CAH2299025.1"/>
    <property type="molecule type" value="Genomic_DNA"/>
</dbReference>
<dbReference type="Gene3D" id="2.30.42.10">
    <property type="match status" value="1"/>
</dbReference>
<dbReference type="GO" id="GO:0004252">
    <property type="term" value="F:serine-type endopeptidase activity"/>
    <property type="evidence" value="ECO:0007669"/>
    <property type="project" value="InterPro"/>
</dbReference>
<reference evidence="2" key="1">
    <citation type="submission" date="2022-03" db="EMBL/GenBank/DDBJ databases">
        <authorList>
            <person name="Alioto T."/>
            <person name="Alioto T."/>
            <person name="Gomez Garrido J."/>
        </authorList>
    </citation>
    <scope>NUCLEOTIDE SEQUENCE</scope>
</reference>
<dbReference type="PRINTS" id="PR00834">
    <property type="entry name" value="PROTEASES2C"/>
</dbReference>
<dbReference type="GO" id="GO:0043065">
    <property type="term" value="P:positive regulation of apoptotic process"/>
    <property type="evidence" value="ECO:0007669"/>
    <property type="project" value="TreeGrafter"/>
</dbReference>
<dbReference type="SUPFAM" id="SSF50494">
    <property type="entry name" value="Trypsin-like serine proteases"/>
    <property type="match status" value="1"/>
</dbReference>
<dbReference type="GO" id="GO:0005739">
    <property type="term" value="C:mitochondrion"/>
    <property type="evidence" value="ECO:0007669"/>
    <property type="project" value="TreeGrafter"/>
</dbReference>
<dbReference type="Gene3D" id="2.40.10.120">
    <property type="match status" value="1"/>
</dbReference>
<dbReference type="InterPro" id="IPR001940">
    <property type="entry name" value="Peptidase_S1C"/>
</dbReference>
<evidence type="ECO:0000256" key="1">
    <source>
        <dbReference type="ARBA" id="ARBA00010541"/>
    </source>
</evidence>
<evidence type="ECO:0000313" key="3">
    <source>
        <dbReference type="Proteomes" id="UP001295444"/>
    </source>
</evidence>
<comment type="similarity">
    <text evidence="1">Belongs to the peptidase S1C family.</text>
</comment>
<keyword evidence="2" id="KW-0378">Hydrolase</keyword>
<dbReference type="GO" id="GO:0006508">
    <property type="term" value="P:proteolysis"/>
    <property type="evidence" value="ECO:0007669"/>
    <property type="project" value="UniProtKB-KW"/>
</dbReference>
<keyword evidence="3" id="KW-1185">Reference proteome</keyword>
<organism evidence="2 3">
    <name type="scientific">Pelobates cultripes</name>
    <name type="common">Western spadefoot toad</name>
    <dbReference type="NCBI Taxonomy" id="61616"/>
    <lineage>
        <taxon>Eukaryota</taxon>
        <taxon>Metazoa</taxon>
        <taxon>Chordata</taxon>
        <taxon>Craniata</taxon>
        <taxon>Vertebrata</taxon>
        <taxon>Euteleostomi</taxon>
        <taxon>Amphibia</taxon>
        <taxon>Batrachia</taxon>
        <taxon>Anura</taxon>
        <taxon>Pelobatoidea</taxon>
        <taxon>Pelobatidae</taxon>
        <taxon>Pelobates</taxon>
    </lineage>
</organism>
<sequence length="167" mass="18251">MGSPFSLQNTITSGIVSSVHRGSRELGLSSRDMDYIQTDATIDFGNSGGPLVNLDGEVIGINTMKVTPGISFAIPSDRVQDFLQKYKSQSSWLNSSHRKRQYIGVIMVTLSPRAGLKPGDTILEINGQKAVSSAIIYDAVNSQSKLSMIVRRRNETFMVNVIPETVE</sequence>
<protein>
    <submittedName>
        <fullName evidence="2">Serine protease HTRA2, mitochondrial</fullName>
    </submittedName>
</protein>
<evidence type="ECO:0000313" key="2">
    <source>
        <dbReference type="EMBL" id="CAH2299025.1"/>
    </source>
</evidence>
<proteinExistence type="inferred from homology"/>
<dbReference type="PANTHER" id="PTHR22939">
    <property type="entry name" value="SERINE PROTEASE FAMILY S1C HTRA-RELATED"/>
    <property type="match status" value="1"/>
</dbReference>
<gene>
    <name evidence="2" type="ORF">PECUL_23A030076</name>
</gene>
<dbReference type="Proteomes" id="UP001295444">
    <property type="component" value="Chromosome 06"/>
</dbReference>